<dbReference type="AlphaFoldDB" id="V1GQG7"/>
<dbReference type="Proteomes" id="UP000017304">
    <property type="component" value="Unassembled WGS sequence"/>
</dbReference>
<comment type="caution">
    <text evidence="1">The sequence shown here is derived from an EMBL/GenBank/DDBJ whole genome shotgun (WGS) entry which is preliminary data.</text>
</comment>
<gene>
    <name evidence="1" type="ORF">SEI61121_20510</name>
</gene>
<proteinExistence type="predicted"/>
<organism evidence="1 2">
    <name type="scientific">Salmonella enterica subsp. indica serovar 6,14,25:z10:1,(2),7 str. 1121</name>
    <dbReference type="NCBI Taxonomy" id="1173950"/>
    <lineage>
        <taxon>Bacteria</taxon>
        <taxon>Pseudomonadati</taxon>
        <taxon>Pseudomonadota</taxon>
        <taxon>Gammaproteobacteria</taxon>
        <taxon>Enterobacterales</taxon>
        <taxon>Enterobacteriaceae</taxon>
        <taxon>Salmonella</taxon>
    </lineage>
</organism>
<evidence type="ECO:0000313" key="2">
    <source>
        <dbReference type="Proteomes" id="UP000017304"/>
    </source>
</evidence>
<name>V1GQG7_SALER</name>
<evidence type="ECO:0000313" key="1">
    <source>
        <dbReference type="EMBL" id="ESE81337.1"/>
    </source>
</evidence>
<dbReference type="PATRIC" id="fig|1173950.3.peg.4287"/>
<accession>V1GQG7</accession>
<protein>
    <submittedName>
        <fullName evidence="1">Uncharacterized protein</fullName>
    </submittedName>
</protein>
<sequence>MILNETNFIHQPNNLQDLVRYRVEQEVSIKLNRTPVNNTTVKTDYTVKRDFQNPLFYSVRVDEHISKITPDAHQAVLDVVKQVDVIKNNVDVLINGHTGKPEIITNHQSIISEWEDFREEYLKKHDFLRAEATRQNVMDFLSVFDGQINSHDQLISGLNSQVFFNTFFDYFLAPHPQGFESDLTMHYHSLLFQSIVTPLSVNQKIIRETPETVTIRKTGVPEDNINAAKIKEQYDEKYRPIIDYQFSEYLAGYDATIEFNTDKKYIEYADIRMNESVRNNVEMDIHCRIWRIQ</sequence>
<dbReference type="STRING" id="1173950.SEI61121_20510"/>
<reference evidence="1 2" key="1">
    <citation type="journal article" date="2013" name="Genome Biol. Evol.">
        <title>Phylogenetic diversity of the enteric pathogen Salmonella enterica subsp. enterica inferred from genome-wide reference-free SNP characters.</title>
        <authorList>
            <person name="Timme R.E."/>
            <person name="Pettengill J.B."/>
            <person name="Allard M.W."/>
            <person name="Strain E."/>
            <person name="Barrangou R."/>
            <person name="Wehnes C."/>
            <person name="Van Kessel J.S."/>
            <person name="Karns J.S."/>
            <person name="Musser S.M."/>
            <person name="Brown E.W."/>
        </authorList>
    </citation>
    <scope>NUCLEOTIDE SEQUENCE [LARGE SCALE GENOMIC DNA]</scope>
    <source>
        <strain evidence="1 2">1121</strain>
    </source>
</reference>
<dbReference type="EMBL" id="AOXI01000049">
    <property type="protein sequence ID" value="ESE81337.1"/>
    <property type="molecule type" value="Genomic_DNA"/>
</dbReference>